<evidence type="ECO:0000313" key="4">
    <source>
        <dbReference type="Proteomes" id="UP000663827"/>
    </source>
</evidence>
<feature type="region of interest" description="Disordered" evidence="1">
    <location>
        <begin position="305"/>
        <end position="333"/>
    </location>
</feature>
<organism evidence="3 4">
    <name type="scientific">Rhizoctonia solani</name>
    <dbReference type="NCBI Taxonomy" id="456999"/>
    <lineage>
        <taxon>Eukaryota</taxon>
        <taxon>Fungi</taxon>
        <taxon>Dikarya</taxon>
        <taxon>Basidiomycota</taxon>
        <taxon>Agaricomycotina</taxon>
        <taxon>Agaricomycetes</taxon>
        <taxon>Cantharellales</taxon>
        <taxon>Ceratobasidiaceae</taxon>
        <taxon>Rhizoctonia</taxon>
    </lineage>
</organism>
<evidence type="ECO:0000259" key="2">
    <source>
        <dbReference type="Pfam" id="PF20149"/>
    </source>
</evidence>
<accession>A0A8H3DVW0</accession>
<reference evidence="3" key="1">
    <citation type="submission" date="2021-01" db="EMBL/GenBank/DDBJ databases">
        <authorList>
            <person name="Kaushik A."/>
        </authorList>
    </citation>
    <scope>NUCLEOTIDE SEQUENCE</scope>
    <source>
        <strain evidence="3">AG5</strain>
    </source>
</reference>
<evidence type="ECO:0000256" key="1">
    <source>
        <dbReference type="SAM" id="MobiDB-lite"/>
    </source>
</evidence>
<dbReference type="EMBL" id="CAJNJQ010001141">
    <property type="protein sequence ID" value="CAE7122560.1"/>
    <property type="molecule type" value="Genomic_DNA"/>
</dbReference>
<feature type="compositionally biased region" description="Polar residues" evidence="1">
    <location>
        <begin position="306"/>
        <end position="333"/>
    </location>
</feature>
<feature type="region of interest" description="Disordered" evidence="1">
    <location>
        <begin position="1"/>
        <end position="77"/>
    </location>
</feature>
<protein>
    <recommendedName>
        <fullName evidence="2">DUF6532 domain-containing protein</fullName>
    </recommendedName>
</protein>
<gene>
    <name evidence="3" type="ORF">RDB_LOCUS57091</name>
</gene>
<dbReference type="InterPro" id="IPR045341">
    <property type="entry name" value="DUF6532"/>
</dbReference>
<dbReference type="Pfam" id="PF20149">
    <property type="entry name" value="DUF6532"/>
    <property type="match status" value="1"/>
</dbReference>
<sequence length="356" mass="38086">MVKKGKVSKPEATPAPFIKQKKKTTTLPSVSKLEPTPVFATNKQAKAPFSPTLEPEAPPAPKKKPAVKPPPAPRDKSEIAELAGGGMLFPIQDGQLVEKPYQHPYFDTMLKALFFASSQSKGCKNPQHFEVVSVPLMAFLATALTKLLQSYSTGQHQKSNAESFVAEIHGPIFRGHLVALQGMVMNNLGGIREHLKAMITRARTPHQDVIARAEAAALTQATAIVPSVISASSVANFARRKATGRSAPSTANSDIAPAPPSLVSSVTTAAVPPSAFQATMMNILANGSLSEAEKAELLRRFCLDSSRPTEPPSQSNTEFYNNNWSKVDNANSDSEVEVERAGILLSEEQRAALGPS</sequence>
<proteinExistence type="predicted"/>
<dbReference type="AlphaFoldDB" id="A0A8H3DVW0"/>
<name>A0A8H3DVW0_9AGAM</name>
<feature type="domain" description="DUF6532" evidence="2">
    <location>
        <begin position="81"/>
        <end position="181"/>
    </location>
</feature>
<dbReference type="Proteomes" id="UP000663827">
    <property type="component" value="Unassembled WGS sequence"/>
</dbReference>
<evidence type="ECO:0000313" key="3">
    <source>
        <dbReference type="EMBL" id="CAE7122560.1"/>
    </source>
</evidence>
<comment type="caution">
    <text evidence="3">The sequence shown here is derived from an EMBL/GenBank/DDBJ whole genome shotgun (WGS) entry which is preliminary data.</text>
</comment>